<dbReference type="Pfam" id="PF04851">
    <property type="entry name" value="ResIII"/>
    <property type="match status" value="1"/>
</dbReference>
<dbReference type="InterPro" id="IPR027417">
    <property type="entry name" value="P-loop_NTPase"/>
</dbReference>
<gene>
    <name evidence="2" type="ORF">DI556_13030</name>
</gene>
<dbReference type="EMBL" id="QFPW01000010">
    <property type="protein sequence ID" value="PZQ48736.1"/>
    <property type="molecule type" value="Genomic_DNA"/>
</dbReference>
<dbReference type="PANTHER" id="PTHR47396:SF1">
    <property type="entry name" value="ATP-DEPENDENT HELICASE IRC3-RELATED"/>
    <property type="match status" value="1"/>
</dbReference>
<dbReference type="InterPro" id="IPR050742">
    <property type="entry name" value="Helicase_Restrict-Modif_Enz"/>
</dbReference>
<dbReference type="GO" id="GO:0005829">
    <property type="term" value="C:cytosol"/>
    <property type="evidence" value="ECO:0007669"/>
    <property type="project" value="TreeGrafter"/>
</dbReference>
<evidence type="ECO:0000313" key="2">
    <source>
        <dbReference type="EMBL" id="PZQ48736.1"/>
    </source>
</evidence>
<evidence type="ECO:0000313" key="3">
    <source>
        <dbReference type="Proteomes" id="UP000249185"/>
    </source>
</evidence>
<organism evidence="2 3">
    <name type="scientific">Rhodovulum sulfidophilum</name>
    <name type="common">Rhodobacter sulfidophilus</name>
    <dbReference type="NCBI Taxonomy" id="35806"/>
    <lineage>
        <taxon>Bacteria</taxon>
        <taxon>Pseudomonadati</taxon>
        <taxon>Pseudomonadota</taxon>
        <taxon>Alphaproteobacteria</taxon>
        <taxon>Rhodobacterales</taxon>
        <taxon>Paracoccaceae</taxon>
        <taxon>Rhodovulum</taxon>
    </lineage>
</organism>
<comment type="caution">
    <text evidence="2">The sequence shown here is derived from an EMBL/GenBank/DDBJ whole genome shotgun (WGS) entry which is preliminary data.</text>
</comment>
<accession>A0A2W5N5M9</accession>
<dbReference type="GO" id="GO:0016787">
    <property type="term" value="F:hydrolase activity"/>
    <property type="evidence" value="ECO:0007669"/>
    <property type="project" value="InterPro"/>
</dbReference>
<dbReference type="PANTHER" id="PTHR47396">
    <property type="entry name" value="TYPE I RESTRICTION ENZYME ECOKI R PROTEIN"/>
    <property type="match status" value="1"/>
</dbReference>
<dbReference type="GO" id="GO:0003677">
    <property type="term" value="F:DNA binding"/>
    <property type="evidence" value="ECO:0007669"/>
    <property type="project" value="InterPro"/>
</dbReference>
<sequence>MSGDSRIYKNDELVLQVPTDIDPRVWNEDTYEPFLDALCGGREYQKEAIRTCLRYLAGRKFKSLHDLAEWNFGRSDALQAKYSTMAGFLRHLQLPDILSCSVDLATGTGKSYVMYGIAAIMLAEGLVDRVLLLCPSRTIEAGLLEKFRQLSGDASLGDLLPATSKFRFPTIISAAQSIVPGAICIENFHAVLEHVSSSIRDSLSGIGDRTLVLNDEAHHVANVAGTDARRWKEFLANPMFGFRYVVGLSGTCYVGNDYFSDVVFRYSLRQAIEQKFVKRVEYVAEMPETTAVDERWQLVHQRHMDNKRRLNPRNIKPLTIVITADIRSCKQTAAELTDFLNGQPDYTGIDTARVVLPVTSASEHQPNIQLLRRVDDTASPVEYVVSVAMLSEGWDVKNVFQIVPHEERAFNSKLLISQILGRGLRRPDPWSGADPVVTVFNHDSWSARIKHLVNEVLEIERRVTCRSDPSSEYNFDLHMLDYTRIEDITEYAKKGEYKLFESGYVELPTQVEAEDVAISYVDAISEKGVSFKAIIEHKSWSGTDVARQMYERLRAIDEESSDAEDPDDRTSYASRFPVEECEKIVAESLKQAHVTSGRVIDANRQRFMQALGTLRRKAAKRVVYKTHPGDLRTLSTSERPPDSVSAAELRRGSKTIFFTDQSVVKVSDEQREFFSEATDPDGDFAQSQVPVANPFDFKTPLTFVIADATPERRFVRELVKRENALKIDGWIKNTATRFYAVEFAWKKGEHPKRGEFSPDFFIRQGDACIVVEIKSDDEIADPSAENVKKYQFARAHFESLNGRLEAEGHARRYHFTMLTPRGYNTFFQTLREEPVHGFLSELDVALRARIQDS</sequence>
<dbReference type="GO" id="GO:0005524">
    <property type="term" value="F:ATP binding"/>
    <property type="evidence" value="ECO:0007669"/>
    <property type="project" value="InterPro"/>
</dbReference>
<evidence type="ECO:0000259" key="1">
    <source>
        <dbReference type="Pfam" id="PF04851"/>
    </source>
</evidence>
<proteinExistence type="predicted"/>
<dbReference type="Gene3D" id="3.40.50.300">
    <property type="entry name" value="P-loop containing nucleotide triphosphate hydrolases"/>
    <property type="match status" value="2"/>
</dbReference>
<dbReference type="Proteomes" id="UP000249185">
    <property type="component" value="Unassembled WGS sequence"/>
</dbReference>
<feature type="domain" description="Helicase/UvrB N-terminal" evidence="1">
    <location>
        <begin position="42"/>
        <end position="252"/>
    </location>
</feature>
<dbReference type="InterPro" id="IPR006935">
    <property type="entry name" value="Helicase/UvrB_N"/>
</dbReference>
<name>A0A2W5N5M9_RHOSU</name>
<dbReference type="SUPFAM" id="SSF52540">
    <property type="entry name" value="P-loop containing nucleoside triphosphate hydrolases"/>
    <property type="match status" value="1"/>
</dbReference>
<dbReference type="AlphaFoldDB" id="A0A2W5N5M9"/>
<reference evidence="2 3" key="1">
    <citation type="submission" date="2017-08" db="EMBL/GenBank/DDBJ databases">
        <title>Infants hospitalized years apart are colonized by the same room-sourced microbial strains.</title>
        <authorList>
            <person name="Brooks B."/>
            <person name="Olm M.R."/>
            <person name="Firek B.A."/>
            <person name="Baker R."/>
            <person name="Thomas B.C."/>
            <person name="Morowitz M.J."/>
            <person name="Banfield J.F."/>
        </authorList>
    </citation>
    <scope>NUCLEOTIDE SEQUENCE [LARGE SCALE GENOMIC DNA]</scope>
    <source>
        <strain evidence="2">S2_005_002_R2_34</strain>
    </source>
</reference>
<protein>
    <recommendedName>
        <fullName evidence="1">Helicase/UvrB N-terminal domain-containing protein</fullName>
    </recommendedName>
</protein>